<comment type="catalytic activity">
    <reaction evidence="1">
        <text>ATP + protein L-histidine = ADP + protein N-phospho-L-histidine.</text>
        <dbReference type="EC" id="2.7.13.3"/>
    </reaction>
</comment>
<feature type="transmembrane region" description="Helical" evidence="10">
    <location>
        <begin position="34"/>
        <end position="51"/>
    </location>
</feature>
<evidence type="ECO:0000256" key="10">
    <source>
        <dbReference type="SAM" id="Phobius"/>
    </source>
</evidence>
<dbReference type="EMBL" id="JAXCLA010000006">
    <property type="protein sequence ID" value="MDY0746605.1"/>
    <property type="molecule type" value="Genomic_DNA"/>
</dbReference>
<evidence type="ECO:0000313" key="15">
    <source>
        <dbReference type="Proteomes" id="UP001285263"/>
    </source>
</evidence>
<dbReference type="CDD" id="cd17546">
    <property type="entry name" value="REC_hyHK_CKI1_RcsC-like"/>
    <property type="match status" value="1"/>
</dbReference>
<dbReference type="Gene3D" id="3.30.565.10">
    <property type="entry name" value="Histidine kinase-like ATPase, C-terminal domain"/>
    <property type="match status" value="1"/>
</dbReference>
<keyword evidence="6 10" id="KW-1133">Transmembrane helix</keyword>
<comment type="subcellular location">
    <subcellularLocation>
        <location evidence="2">Membrane</location>
    </subcellularLocation>
</comment>
<dbReference type="SUPFAM" id="SSF47384">
    <property type="entry name" value="Homodimeric domain of signal transducing histidine kinase"/>
    <property type="match status" value="1"/>
</dbReference>
<feature type="modified residue" description="4-aspartylphosphate" evidence="8">
    <location>
        <position position="836"/>
    </location>
</feature>
<dbReference type="Pfam" id="PF03924">
    <property type="entry name" value="CHASE"/>
    <property type="match status" value="1"/>
</dbReference>
<protein>
    <recommendedName>
        <fullName evidence="3">histidine kinase</fullName>
        <ecNumber evidence="3">2.7.13.3</ecNumber>
    </recommendedName>
</protein>
<comment type="caution">
    <text evidence="14">The sequence shown here is derived from an EMBL/GenBank/DDBJ whole genome shotgun (WGS) entry which is preliminary data.</text>
</comment>
<feature type="transmembrane region" description="Helical" evidence="10">
    <location>
        <begin position="146"/>
        <end position="171"/>
    </location>
</feature>
<dbReference type="InterPro" id="IPR003594">
    <property type="entry name" value="HATPase_dom"/>
</dbReference>
<dbReference type="RefSeq" id="WP_320424549.1">
    <property type="nucleotide sequence ID" value="NZ_JAXCLA010000006.1"/>
</dbReference>
<feature type="domain" description="Response regulatory" evidence="12">
    <location>
        <begin position="933"/>
        <end position="1049"/>
    </location>
</feature>
<feature type="transmembrane region" description="Helical" evidence="10">
    <location>
        <begin position="81"/>
        <end position="100"/>
    </location>
</feature>
<dbReference type="Gene3D" id="3.40.50.2300">
    <property type="match status" value="2"/>
</dbReference>
<dbReference type="Pfam" id="PF00072">
    <property type="entry name" value="Response_reg"/>
    <property type="match status" value="2"/>
</dbReference>
<dbReference type="CDD" id="cd00156">
    <property type="entry name" value="REC"/>
    <property type="match status" value="1"/>
</dbReference>
<dbReference type="InterPro" id="IPR011006">
    <property type="entry name" value="CheY-like_superfamily"/>
</dbReference>
<keyword evidence="5 10" id="KW-0812">Transmembrane</keyword>
<dbReference type="InterPro" id="IPR042240">
    <property type="entry name" value="CHASE_sf"/>
</dbReference>
<evidence type="ECO:0000259" key="12">
    <source>
        <dbReference type="PROSITE" id="PS50110"/>
    </source>
</evidence>
<dbReference type="PROSITE" id="PS50110">
    <property type="entry name" value="RESPONSE_REGULATORY"/>
    <property type="match status" value="2"/>
</dbReference>
<dbReference type="SMART" id="SM01079">
    <property type="entry name" value="CHASE"/>
    <property type="match status" value="1"/>
</dbReference>
<feature type="modified residue" description="4-aspartylphosphate" evidence="8">
    <location>
        <position position="982"/>
    </location>
</feature>
<dbReference type="Gene3D" id="3.30.450.350">
    <property type="entry name" value="CHASE domain"/>
    <property type="match status" value="1"/>
</dbReference>
<dbReference type="CDD" id="cd00082">
    <property type="entry name" value="HisKA"/>
    <property type="match status" value="1"/>
</dbReference>
<dbReference type="PANTHER" id="PTHR45339:SF5">
    <property type="entry name" value="HISTIDINE KINASE"/>
    <property type="match status" value="1"/>
</dbReference>
<dbReference type="SUPFAM" id="SSF52172">
    <property type="entry name" value="CheY-like"/>
    <property type="match status" value="2"/>
</dbReference>
<feature type="domain" description="Histidine kinase" evidence="11">
    <location>
        <begin position="540"/>
        <end position="761"/>
    </location>
</feature>
<evidence type="ECO:0000256" key="3">
    <source>
        <dbReference type="ARBA" id="ARBA00012438"/>
    </source>
</evidence>
<feature type="transmembrane region" description="Helical" evidence="10">
    <location>
        <begin position="112"/>
        <end position="134"/>
    </location>
</feature>
<dbReference type="PRINTS" id="PR00344">
    <property type="entry name" value="BCTRLSENSOR"/>
</dbReference>
<evidence type="ECO:0000256" key="9">
    <source>
        <dbReference type="SAM" id="MobiDB-lite"/>
    </source>
</evidence>
<sequence>MEDAPIHRRRELVLLTLAALACGAFNRWVAFPTASMLAITIGGLGFAAVLVHGRLAGVLVALAAWAGAAAGATAAEAVVAGIVVGACVLQWWLGVVLLRWRAGPSLTLAEPLEVLQLALAAAAASLPAAIITLIGEAQLPGDPIEWFDLLACWVTLGASLCCVAPVVLALIGRPRSAWRSRRINTALPLVVAAGLLSWMIAGVQRVDDERLRIAFNSDVATASSILNLELHEPLRALGAMRSVFTASPAPPRDAVRRAMTPWLEGPGQIQSLGFNRRVQLQDIPAFEAQVRTTGLPEFRVFDRDESNTQRLPPKGEVYAITYMEPAERSGSRLGLNSASIRAAGVAIERTVRTGEPAATPAFKLTQATDAQQQFGVVAYQAVYAGDPVTDDERRRDAFGVVLATVRLDRMLERTLKRLPATVRVCIVDTTPPGAARRLAGPEGCELGESTPGGRTEPIDFAGRAWQLRVEPVMSHGSAAASVGQSDLFAVAGLVAVSLLAASLLIASGRTLRIEAAVDEARRARAAADAANAAKSEFLANMSHEIRTPMNAILGMAHLALSSGLSQRQHNYVAKAERAARSLLGVLNDVLDFSKIEAGKLGIEHTPFTLTSVLDTLADLVGLRAQDKGLELLFSPAPGLPDALIGDPLRLSQVLTNLLSNAVKFTERGEVVVTIELCEQDAASVLLRFAVRDTGVGIDPAQHERLFRPFVQADGSTSRRYGGTGLGLAISRHLIELMGGKLQLDSAPGQGATFSFSLRFALPAADAPLALPNTAWTPAGLRLLIVDDNAAAREIAAGMAQELGVGEVVKAGDVDSALRESSQAIANGRPFDIVLVDWRMPVRDGIDGVRSLMHLHDGRPTAILMTTAFGREDLLERLAEEQLPPMTVLLKPVLPAALQGALAQASGQMAARAAPVDDPEALLAEARSRLQGLRVLLVEDNDINAELATDVLQRVGIEVTLALDGQKALAALEQVRVDLVLMDCQMPVMDGYQATRVIRADRRFDGLPVIAMTANAMQGDREEVLQAGMDDHIAKPFEVKDLFETLVRWRDGRQAS</sequence>
<evidence type="ECO:0000313" key="14">
    <source>
        <dbReference type="EMBL" id="MDY0746605.1"/>
    </source>
</evidence>
<feature type="domain" description="CHASE" evidence="13">
    <location>
        <begin position="269"/>
        <end position="418"/>
    </location>
</feature>
<accession>A0ABU5DJX0</accession>
<dbReference type="Pfam" id="PF02518">
    <property type="entry name" value="HATPase_c"/>
    <property type="match status" value="1"/>
</dbReference>
<dbReference type="InterPro" id="IPR003661">
    <property type="entry name" value="HisK_dim/P_dom"/>
</dbReference>
<reference evidence="14 15" key="1">
    <citation type="submission" date="2023-11" db="EMBL/GenBank/DDBJ databases">
        <title>Paucibacter sp. nov., isolated from fresh soil in Korea.</title>
        <authorList>
            <person name="Le N.T.T."/>
        </authorList>
    </citation>
    <scope>NUCLEOTIDE SEQUENCE [LARGE SCALE GENOMIC DNA]</scope>
    <source>
        <strain evidence="14 15">R3-3</strain>
    </source>
</reference>
<dbReference type="InterPro" id="IPR004358">
    <property type="entry name" value="Sig_transdc_His_kin-like_C"/>
</dbReference>
<dbReference type="SUPFAM" id="SSF55874">
    <property type="entry name" value="ATPase domain of HSP90 chaperone/DNA topoisomerase II/histidine kinase"/>
    <property type="match status" value="1"/>
</dbReference>
<dbReference type="InterPro" id="IPR036890">
    <property type="entry name" value="HATPase_C_sf"/>
</dbReference>
<evidence type="ECO:0000259" key="11">
    <source>
        <dbReference type="PROSITE" id="PS50109"/>
    </source>
</evidence>
<dbReference type="SMART" id="SM00388">
    <property type="entry name" value="HisKA"/>
    <property type="match status" value="1"/>
</dbReference>
<dbReference type="PANTHER" id="PTHR45339">
    <property type="entry name" value="HYBRID SIGNAL TRANSDUCTION HISTIDINE KINASE J"/>
    <property type="match status" value="1"/>
</dbReference>
<keyword evidence="4 8" id="KW-0597">Phosphoprotein</keyword>
<dbReference type="InterPro" id="IPR005467">
    <property type="entry name" value="His_kinase_dom"/>
</dbReference>
<evidence type="ECO:0000256" key="4">
    <source>
        <dbReference type="ARBA" id="ARBA00022553"/>
    </source>
</evidence>
<dbReference type="Proteomes" id="UP001285263">
    <property type="component" value="Unassembled WGS sequence"/>
</dbReference>
<dbReference type="SMART" id="SM00448">
    <property type="entry name" value="REC"/>
    <property type="match status" value="2"/>
</dbReference>
<feature type="region of interest" description="Disordered" evidence="9">
    <location>
        <begin position="436"/>
        <end position="457"/>
    </location>
</feature>
<evidence type="ECO:0000256" key="7">
    <source>
        <dbReference type="ARBA" id="ARBA00023136"/>
    </source>
</evidence>
<gene>
    <name evidence="14" type="ORF">SNE35_18980</name>
</gene>
<dbReference type="PROSITE" id="PS50839">
    <property type="entry name" value="CHASE"/>
    <property type="match status" value="1"/>
</dbReference>
<dbReference type="PROSITE" id="PS50109">
    <property type="entry name" value="HIS_KIN"/>
    <property type="match status" value="1"/>
</dbReference>
<evidence type="ECO:0000259" key="13">
    <source>
        <dbReference type="PROSITE" id="PS50839"/>
    </source>
</evidence>
<evidence type="ECO:0000256" key="2">
    <source>
        <dbReference type="ARBA" id="ARBA00004370"/>
    </source>
</evidence>
<name>A0ABU5DJX0_9BURK</name>
<dbReference type="EC" id="2.7.13.3" evidence="3"/>
<keyword evidence="15" id="KW-1185">Reference proteome</keyword>
<proteinExistence type="predicted"/>
<evidence type="ECO:0000256" key="1">
    <source>
        <dbReference type="ARBA" id="ARBA00000085"/>
    </source>
</evidence>
<dbReference type="InterPro" id="IPR001789">
    <property type="entry name" value="Sig_transdc_resp-reg_receiver"/>
</dbReference>
<dbReference type="InterPro" id="IPR036097">
    <property type="entry name" value="HisK_dim/P_sf"/>
</dbReference>
<dbReference type="Pfam" id="PF00512">
    <property type="entry name" value="HisKA"/>
    <property type="match status" value="1"/>
</dbReference>
<dbReference type="CDD" id="cd16922">
    <property type="entry name" value="HATPase_EvgS-ArcB-TorS-like"/>
    <property type="match status" value="1"/>
</dbReference>
<organism evidence="14 15">
    <name type="scientific">Roseateles agri</name>
    <dbReference type="NCBI Taxonomy" id="3098619"/>
    <lineage>
        <taxon>Bacteria</taxon>
        <taxon>Pseudomonadati</taxon>
        <taxon>Pseudomonadota</taxon>
        <taxon>Betaproteobacteria</taxon>
        <taxon>Burkholderiales</taxon>
        <taxon>Sphaerotilaceae</taxon>
        <taxon>Roseateles</taxon>
    </lineage>
</organism>
<dbReference type="InterPro" id="IPR006189">
    <property type="entry name" value="CHASE_dom"/>
</dbReference>
<evidence type="ECO:0000256" key="5">
    <source>
        <dbReference type="ARBA" id="ARBA00022692"/>
    </source>
</evidence>
<feature type="transmembrane region" description="Helical" evidence="10">
    <location>
        <begin position="183"/>
        <end position="201"/>
    </location>
</feature>
<evidence type="ECO:0000256" key="6">
    <source>
        <dbReference type="ARBA" id="ARBA00022989"/>
    </source>
</evidence>
<keyword evidence="7 10" id="KW-0472">Membrane</keyword>
<evidence type="ECO:0000256" key="8">
    <source>
        <dbReference type="PROSITE-ProRule" id="PRU00169"/>
    </source>
</evidence>
<feature type="domain" description="Response regulatory" evidence="12">
    <location>
        <begin position="781"/>
        <end position="905"/>
    </location>
</feature>
<feature type="transmembrane region" description="Helical" evidence="10">
    <location>
        <begin position="58"/>
        <end position="75"/>
    </location>
</feature>
<dbReference type="SMART" id="SM00387">
    <property type="entry name" value="HATPase_c"/>
    <property type="match status" value="1"/>
</dbReference>
<dbReference type="Gene3D" id="1.10.287.130">
    <property type="match status" value="1"/>
</dbReference>
<feature type="transmembrane region" description="Helical" evidence="10">
    <location>
        <begin position="12"/>
        <end position="28"/>
    </location>
</feature>